<dbReference type="Gene3D" id="3.40.720.10">
    <property type="entry name" value="Alkaline Phosphatase, subunit A"/>
    <property type="match status" value="1"/>
</dbReference>
<comment type="pathway">
    <text evidence="3">Carbohydrate degradation.</text>
</comment>
<comment type="catalytic activity">
    <reaction evidence="1">
        <text>(2R)-2-phosphoglycerate = (2R)-3-phosphoglycerate</text>
        <dbReference type="Rhea" id="RHEA:15901"/>
        <dbReference type="ChEBI" id="CHEBI:58272"/>
        <dbReference type="ChEBI" id="CHEBI:58289"/>
        <dbReference type="EC" id="5.4.2.12"/>
    </reaction>
</comment>
<evidence type="ECO:0000256" key="1">
    <source>
        <dbReference type="ARBA" id="ARBA00000370"/>
    </source>
</evidence>
<keyword evidence="5" id="KW-0324">Glycolysis</keyword>
<dbReference type="PANTHER" id="PTHR31209:SF0">
    <property type="entry name" value="METALLOENZYME DOMAIN-CONTAINING PROTEIN"/>
    <property type="match status" value="1"/>
</dbReference>
<protein>
    <submittedName>
        <fullName evidence="7">Phosphonopyruvate decarboxylase-related protein</fullName>
    </submittedName>
</protein>
<accession>T1BN92</accession>
<evidence type="ECO:0000256" key="5">
    <source>
        <dbReference type="ARBA" id="ARBA00023152"/>
    </source>
</evidence>
<reference evidence="7" key="2">
    <citation type="journal article" date="2014" name="ISME J.">
        <title>Microbial stratification in low pH oxic and suboxic macroscopic growths along an acid mine drainage.</title>
        <authorList>
            <person name="Mendez-Garcia C."/>
            <person name="Mesa V."/>
            <person name="Sprenger R.R."/>
            <person name="Richter M."/>
            <person name="Diez M.S."/>
            <person name="Solano J."/>
            <person name="Bargiela R."/>
            <person name="Golyshina O.V."/>
            <person name="Manteca A."/>
            <person name="Ramos J.L."/>
            <person name="Gallego J.R."/>
            <person name="Llorente I."/>
            <person name="Martins Dos Santos V.A."/>
            <person name="Jensen O.N."/>
            <person name="Pelaez A.I."/>
            <person name="Sanchez J."/>
            <person name="Ferrer M."/>
        </authorList>
    </citation>
    <scope>NUCLEOTIDE SEQUENCE</scope>
</reference>
<feature type="non-terminal residue" evidence="7">
    <location>
        <position position="181"/>
    </location>
</feature>
<name>T1BN92_9ZZZZ</name>
<dbReference type="AlphaFoldDB" id="T1BN92"/>
<dbReference type="GO" id="GO:0006096">
    <property type="term" value="P:glycolytic process"/>
    <property type="evidence" value="ECO:0007669"/>
    <property type="project" value="UniProtKB-KW"/>
</dbReference>
<dbReference type="InterPro" id="IPR006124">
    <property type="entry name" value="Metalloenzyme"/>
</dbReference>
<evidence type="ECO:0000256" key="2">
    <source>
        <dbReference type="ARBA" id="ARBA00002315"/>
    </source>
</evidence>
<reference evidence="7" key="1">
    <citation type="submission" date="2013-08" db="EMBL/GenBank/DDBJ databases">
        <authorList>
            <person name="Mendez C."/>
            <person name="Richter M."/>
            <person name="Ferrer M."/>
            <person name="Sanchez J."/>
        </authorList>
    </citation>
    <scope>NUCLEOTIDE SEQUENCE</scope>
</reference>
<comment type="function">
    <text evidence="2">Catalyzes the interconversion of 2-phosphoglycerate and 3-phosphoglycerate.</text>
</comment>
<dbReference type="GO" id="GO:0004619">
    <property type="term" value="F:phosphoglycerate mutase activity"/>
    <property type="evidence" value="ECO:0007669"/>
    <property type="project" value="UniProtKB-EC"/>
</dbReference>
<feature type="domain" description="Metalloenzyme" evidence="6">
    <location>
        <begin position="62"/>
        <end position="154"/>
    </location>
</feature>
<gene>
    <name evidence="7" type="ORF">B1B_02746</name>
</gene>
<dbReference type="SUPFAM" id="SSF53649">
    <property type="entry name" value="Alkaline phosphatase-like"/>
    <property type="match status" value="1"/>
</dbReference>
<evidence type="ECO:0000256" key="4">
    <source>
        <dbReference type="ARBA" id="ARBA00005524"/>
    </source>
</evidence>
<organism evidence="7">
    <name type="scientific">mine drainage metagenome</name>
    <dbReference type="NCBI Taxonomy" id="410659"/>
    <lineage>
        <taxon>unclassified sequences</taxon>
        <taxon>metagenomes</taxon>
        <taxon>ecological metagenomes</taxon>
    </lineage>
</organism>
<comment type="caution">
    <text evidence="7">The sequence shown here is derived from an EMBL/GenBank/DDBJ whole genome shotgun (WGS) entry which is preliminary data.</text>
</comment>
<dbReference type="Pfam" id="PF01676">
    <property type="entry name" value="Metalloenzyme"/>
    <property type="match status" value="1"/>
</dbReference>
<comment type="similarity">
    <text evidence="4">Belongs to the BPG-independent phosphoglycerate mutase family. A-PGAM subfamily.</text>
</comment>
<sequence length="181" mass="19294">MRNAGALPAAPLPTFEQRHGRRGAALTEMPVERGIARVLGLEDRYLGPMGPDRVAGYRERARVARALLAEFPFVYVHLKGPDEPGHDGDAELKRGIVEEIDRDFFGPFLDGLDLGAVRVGVTADHATPAIARGHTDDPVPFLVVGAGIPPSGQSEEFGEPAAARGPLGTRKGSDVLRVLFG</sequence>
<dbReference type="EMBL" id="AUZY01001650">
    <property type="protein sequence ID" value="EQD74306.1"/>
    <property type="molecule type" value="Genomic_DNA"/>
</dbReference>
<dbReference type="InterPro" id="IPR017850">
    <property type="entry name" value="Alkaline_phosphatase_core_sf"/>
</dbReference>
<evidence type="ECO:0000313" key="7">
    <source>
        <dbReference type="EMBL" id="EQD74306.1"/>
    </source>
</evidence>
<keyword evidence="7" id="KW-0670">Pyruvate</keyword>
<evidence type="ECO:0000259" key="6">
    <source>
        <dbReference type="Pfam" id="PF01676"/>
    </source>
</evidence>
<dbReference type="PANTHER" id="PTHR31209">
    <property type="entry name" value="COFACTOR-INDEPENDENT PHOSPHOGLYCERATE MUTASE"/>
    <property type="match status" value="1"/>
</dbReference>
<dbReference type="InterPro" id="IPR004456">
    <property type="entry name" value="Pglycerate_mutase_ApgM"/>
</dbReference>
<dbReference type="GO" id="GO:0046872">
    <property type="term" value="F:metal ion binding"/>
    <property type="evidence" value="ECO:0007669"/>
    <property type="project" value="InterPro"/>
</dbReference>
<evidence type="ECO:0000256" key="3">
    <source>
        <dbReference type="ARBA" id="ARBA00004921"/>
    </source>
</evidence>
<proteinExistence type="inferred from homology"/>